<dbReference type="InterPro" id="IPR003661">
    <property type="entry name" value="HisK_dim/P_dom"/>
</dbReference>
<keyword evidence="10" id="KW-1185">Reference proteome</keyword>
<dbReference type="GO" id="GO:0000155">
    <property type="term" value="F:phosphorelay sensor kinase activity"/>
    <property type="evidence" value="ECO:0007669"/>
    <property type="project" value="InterPro"/>
</dbReference>
<evidence type="ECO:0000259" key="8">
    <source>
        <dbReference type="PROSITE" id="PS50109"/>
    </source>
</evidence>
<dbReference type="PANTHER" id="PTHR42878">
    <property type="entry name" value="TWO-COMPONENT HISTIDINE KINASE"/>
    <property type="match status" value="1"/>
</dbReference>
<evidence type="ECO:0000256" key="1">
    <source>
        <dbReference type="ARBA" id="ARBA00000085"/>
    </source>
</evidence>
<name>U5WEB4_9ACTN</name>
<dbReference type="SMART" id="SM00388">
    <property type="entry name" value="HisKA"/>
    <property type="match status" value="1"/>
</dbReference>
<dbReference type="Gene3D" id="1.10.287.130">
    <property type="match status" value="1"/>
</dbReference>
<keyword evidence="6 9" id="KW-0418">Kinase</keyword>
<proteinExistence type="predicted"/>
<evidence type="ECO:0000256" key="6">
    <source>
        <dbReference type="ARBA" id="ARBA00022777"/>
    </source>
</evidence>
<protein>
    <recommendedName>
        <fullName evidence="3">histidine kinase</fullName>
        <ecNumber evidence="3">2.7.13.3</ecNumber>
    </recommendedName>
</protein>
<dbReference type="GO" id="GO:0030295">
    <property type="term" value="F:protein kinase activator activity"/>
    <property type="evidence" value="ECO:0007669"/>
    <property type="project" value="TreeGrafter"/>
</dbReference>
<dbReference type="InterPro" id="IPR050351">
    <property type="entry name" value="BphY/WalK/GraS-like"/>
</dbReference>
<dbReference type="KEGG" id="afs:AFR_40605"/>
<evidence type="ECO:0000256" key="7">
    <source>
        <dbReference type="ARBA" id="ARBA00023012"/>
    </source>
</evidence>
<dbReference type="PATRIC" id="fig|1246995.3.peg.8218"/>
<comment type="subcellular location">
    <subcellularLocation>
        <location evidence="2">Cell membrane</location>
    </subcellularLocation>
</comment>
<dbReference type="GO" id="GO:0007234">
    <property type="term" value="P:osmosensory signaling via phosphorelay pathway"/>
    <property type="evidence" value="ECO:0007669"/>
    <property type="project" value="TreeGrafter"/>
</dbReference>
<keyword evidence="4" id="KW-0597">Phosphoprotein</keyword>
<dbReference type="AlphaFoldDB" id="U5WEB4"/>
<dbReference type="FunFam" id="1.10.287.130:FF:000001">
    <property type="entry name" value="Two-component sensor histidine kinase"/>
    <property type="match status" value="1"/>
</dbReference>
<reference evidence="9 10" key="1">
    <citation type="journal article" date="2014" name="J. Biotechnol.">
        <title>Complete genome sequence of the actinobacterium Actinoplanes friuliensis HAG 010964, producer of the lipopeptide antibiotic friulimycin.</title>
        <authorList>
            <person name="Ruckert C."/>
            <person name="Szczepanowski R."/>
            <person name="Albersmeier A."/>
            <person name="Goesmann A."/>
            <person name="Fischer N."/>
            <person name="Steinkamper A."/>
            <person name="Puhler A."/>
            <person name="Biener R."/>
            <person name="Schwartz D."/>
            <person name="Kalinowski J."/>
        </authorList>
    </citation>
    <scope>NUCLEOTIDE SEQUENCE [LARGE SCALE GENOMIC DNA]</scope>
    <source>
        <strain evidence="9 10">DSM 7358</strain>
    </source>
</reference>
<evidence type="ECO:0000256" key="3">
    <source>
        <dbReference type="ARBA" id="ARBA00012438"/>
    </source>
</evidence>
<dbReference type="GO" id="GO:0005886">
    <property type="term" value="C:plasma membrane"/>
    <property type="evidence" value="ECO:0007669"/>
    <property type="project" value="UniProtKB-SubCell"/>
</dbReference>
<gene>
    <name evidence="9" type="ORF">AFR_40605</name>
</gene>
<dbReference type="PANTHER" id="PTHR42878:SF14">
    <property type="entry name" value="OSMOLARITY TWO-COMPONENT SYSTEM PROTEIN SSK1"/>
    <property type="match status" value="1"/>
</dbReference>
<evidence type="ECO:0000256" key="2">
    <source>
        <dbReference type="ARBA" id="ARBA00004236"/>
    </source>
</evidence>
<dbReference type="InterPro" id="IPR036097">
    <property type="entry name" value="HisK_dim/P_sf"/>
</dbReference>
<accession>U5WEB4</accession>
<dbReference type="Pfam" id="PF00512">
    <property type="entry name" value="HisKA"/>
    <property type="match status" value="1"/>
</dbReference>
<dbReference type="STRING" id="1246995.AFR_40605"/>
<keyword evidence="5" id="KW-0808">Transferase</keyword>
<sequence length="235" mass="24598">MRIPASAPSTLSGGAMQARFLTVISHELRTPLTTIASFTESLDTDDLAPTERSLALAAVRRNTDRMLTLVEDLMVVTRLQTGDLELQPGRVDLGTSIAEAAELLASREPYTAATVQAITGPPLVADAGLLRDLFYAVIGTVASGAADRSASVSTTTGPGGWTVSVTARQAEQLTDEHLMAGMLATPEPPHRRRSTAVWMLIAEAIVTRHGGSVELTFDPDTGAGAVIGLPLNPSG</sequence>
<evidence type="ECO:0000256" key="4">
    <source>
        <dbReference type="ARBA" id="ARBA00022553"/>
    </source>
</evidence>
<dbReference type="EMBL" id="CP006272">
    <property type="protein sequence ID" value="AGZ46375.1"/>
    <property type="molecule type" value="Genomic_DNA"/>
</dbReference>
<evidence type="ECO:0000313" key="10">
    <source>
        <dbReference type="Proteomes" id="UP000017746"/>
    </source>
</evidence>
<dbReference type="SUPFAM" id="SSF47384">
    <property type="entry name" value="Homodimeric domain of signal transducing histidine kinase"/>
    <property type="match status" value="1"/>
</dbReference>
<dbReference type="EC" id="2.7.13.3" evidence="3"/>
<dbReference type="Proteomes" id="UP000017746">
    <property type="component" value="Chromosome"/>
</dbReference>
<dbReference type="PROSITE" id="PS50109">
    <property type="entry name" value="HIS_KIN"/>
    <property type="match status" value="1"/>
</dbReference>
<evidence type="ECO:0000313" key="9">
    <source>
        <dbReference type="EMBL" id="AGZ46375.1"/>
    </source>
</evidence>
<keyword evidence="7" id="KW-0902">Two-component regulatory system</keyword>
<dbReference type="GO" id="GO:0000156">
    <property type="term" value="F:phosphorelay response regulator activity"/>
    <property type="evidence" value="ECO:0007669"/>
    <property type="project" value="TreeGrafter"/>
</dbReference>
<dbReference type="RefSeq" id="WP_023562707.1">
    <property type="nucleotide sequence ID" value="NC_022657.1"/>
</dbReference>
<dbReference type="HOGENOM" id="CLU_1202737_0_0_11"/>
<evidence type="ECO:0000256" key="5">
    <source>
        <dbReference type="ARBA" id="ARBA00022679"/>
    </source>
</evidence>
<dbReference type="OrthoDB" id="505938at2"/>
<dbReference type="CDD" id="cd00082">
    <property type="entry name" value="HisKA"/>
    <property type="match status" value="1"/>
</dbReference>
<organism evidence="9 10">
    <name type="scientific">Actinoplanes friuliensis DSM 7358</name>
    <dbReference type="NCBI Taxonomy" id="1246995"/>
    <lineage>
        <taxon>Bacteria</taxon>
        <taxon>Bacillati</taxon>
        <taxon>Actinomycetota</taxon>
        <taxon>Actinomycetes</taxon>
        <taxon>Micromonosporales</taxon>
        <taxon>Micromonosporaceae</taxon>
        <taxon>Actinoplanes</taxon>
    </lineage>
</organism>
<feature type="domain" description="Histidine kinase" evidence="8">
    <location>
        <begin position="23"/>
        <end position="233"/>
    </location>
</feature>
<dbReference type="eggNOG" id="COG2205">
    <property type="taxonomic scope" value="Bacteria"/>
</dbReference>
<dbReference type="InterPro" id="IPR005467">
    <property type="entry name" value="His_kinase_dom"/>
</dbReference>
<comment type="catalytic activity">
    <reaction evidence="1">
        <text>ATP + protein L-histidine = ADP + protein N-phospho-L-histidine.</text>
        <dbReference type="EC" id="2.7.13.3"/>
    </reaction>
</comment>